<accession>A0AAN6PXV8</accession>
<keyword evidence="1" id="KW-0732">Signal</keyword>
<dbReference type="EMBL" id="MU863645">
    <property type="protein sequence ID" value="KAK4099954.1"/>
    <property type="molecule type" value="Genomic_DNA"/>
</dbReference>
<evidence type="ECO:0008006" key="4">
    <source>
        <dbReference type="Google" id="ProtNLM"/>
    </source>
</evidence>
<comment type="caution">
    <text evidence="2">The sequence shown here is derived from an EMBL/GenBank/DDBJ whole genome shotgun (WGS) entry which is preliminary data.</text>
</comment>
<feature type="signal peptide" evidence="1">
    <location>
        <begin position="1"/>
        <end position="18"/>
    </location>
</feature>
<sequence>MHFLCTIIWSMCCTSCSAHGCFCWPHNVVVLPHRHMPVLRRSHLSRYSRQVCTQSSVRVPRAASYVIGKPRPKTAKNMTRQARLLERLGSLLPSNSHARSYYMQEKPSNLSWKLFAGSFLGLVAENVEVLAPTWHLRWGLQRPAKPRVAKILSVNGTIKAKTGFRPQQRLQLAPRQLPRFLSSFPEVSPPGLALCPCSTFES</sequence>
<name>A0AAN6PXV8_9PEZI</name>
<organism evidence="2 3">
    <name type="scientific">Parathielavia hyrcaniae</name>
    <dbReference type="NCBI Taxonomy" id="113614"/>
    <lineage>
        <taxon>Eukaryota</taxon>
        <taxon>Fungi</taxon>
        <taxon>Dikarya</taxon>
        <taxon>Ascomycota</taxon>
        <taxon>Pezizomycotina</taxon>
        <taxon>Sordariomycetes</taxon>
        <taxon>Sordariomycetidae</taxon>
        <taxon>Sordariales</taxon>
        <taxon>Chaetomiaceae</taxon>
        <taxon>Parathielavia</taxon>
    </lineage>
</organism>
<dbReference type="Proteomes" id="UP001305647">
    <property type="component" value="Unassembled WGS sequence"/>
</dbReference>
<protein>
    <recommendedName>
        <fullName evidence="4">Secreted protein</fullName>
    </recommendedName>
</protein>
<keyword evidence="3" id="KW-1185">Reference proteome</keyword>
<gene>
    <name evidence="2" type="ORF">N658DRAFT_151250</name>
</gene>
<reference evidence="2" key="2">
    <citation type="submission" date="2023-05" db="EMBL/GenBank/DDBJ databases">
        <authorList>
            <consortium name="Lawrence Berkeley National Laboratory"/>
            <person name="Steindorff A."/>
            <person name="Hensen N."/>
            <person name="Bonometti L."/>
            <person name="Westerberg I."/>
            <person name="Brannstrom I.O."/>
            <person name="Guillou S."/>
            <person name="Cros-Aarteil S."/>
            <person name="Calhoun S."/>
            <person name="Haridas S."/>
            <person name="Kuo A."/>
            <person name="Mondo S."/>
            <person name="Pangilinan J."/>
            <person name="Riley R."/>
            <person name="Labutti K."/>
            <person name="Andreopoulos B."/>
            <person name="Lipzen A."/>
            <person name="Chen C."/>
            <person name="Yanf M."/>
            <person name="Daum C."/>
            <person name="Ng V."/>
            <person name="Clum A."/>
            <person name="Ohm R."/>
            <person name="Martin F."/>
            <person name="Silar P."/>
            <person name="Natvig D."/>
            <person name="Lalanne C."/>
            <person name="Gautier V."/>
            <person name="Ament-Velasquez S.L."/>
            <person name="Kruys A."/>
            <person name="Hutchinson M.I."/>
            <person name="Powell A.J."/>
            <person name="Barry K."/>
            <person name="Miller A.N."/>
            <person name="Grigoriev I.V."/>
            <person name="Debuchy R."/>
            <person name="Gladieux P."/>
            <person name="Thoren M.H."/>
            <person name="Johannesson H."/>
        </authorList>
    </citation>
    <scope>NUCLEOTIDE SEQUENCE</scope>
    <source>
        <strain evidence="2">CBS 757.83</strain>
    </source>
</reference>
<evidence type="ECO:0000313" key="2">
    <source>
        <dbReference type="EMBL" id="KAK4099954.1"/>
    </source>
</evidence>
<dbReference type="AlphaFoldDB" id="A0AAN6PXV8"/>
<proteinExistence type="predicted"/>
<evidence type="ECO:0000313" key="3">
    <source>
        <dbReference type="Proteomes" id="UP001305647"/>
    </source>
</evidence>
<evidence type="ECO:0000256" key="1">
    <source>
        <dbReference type="SAM" id="SignalP"/>
    </source>
</evidence>
<reference evidence="2" key="1">
    <citation type="journal article" date="2023" name="Mol. Phylogenet. Evol.">
        <title>Genome-scale phylogeny and comparative genomics of the fungal order Sordariales.</title>
        <authorList>
            <person name="Hensen N."/>
            <person name="Bonometti L."/>
            <person name="Westerberg I."/>
            <person name="Brannstrom I.O."/>
            <person name="Guillou S."/>
            <person name="Cros-Aarteil S."/>
            <person name="Calhoun S."/>
            <person name="Haridas S."/>
            <person name="Kuo A."/>
            <person name="Mondo S."/>
            <person name="Pangilinan J."/>
            <person name="Riley R."/>
            <person name="LaButti K."/>
            <person name="Andreopoulos B."/>
            <person name="Lipzen A."/>
            <person name="Chen C."/>
            <person name="Yan M."/>
            <person name="Daum C."/>
            <person name="Ng V."/>
            <person name="Clum A."/>
            <person name="Steindorff A."/>
            <person name="Ohm R.A."/>
            <person name="Martin F."/>
            <person name="Silar P."/>
            <person name="Natvig D.O."/>
            <person name="Lalanne C."/>
            <person name="Gautier V."/>
            <person name="Ament-Velasquez S.L."/>
            <person name="Kruys A."/>
            <person name="Hutchinson M.I."/>
            <person name="Powell A.J."/>
            <person name="Barry K."/>
            <person name="Miller A.N."/>
            <person name="Grigoriev I.V."/>
            <person name="Debuchy R."/>
            <person name="Gladieux P."/>
            <person name="Hiltunen Thoren M."/>
            <person name="Johannesson H."/>
        </authorList>
    </citation>
    <scope>NUCLEOTIDE SEQUENCE</scope>
    <source>
        <strain evidence="2">CBS 757.83</strain>
    </source>
</reference>
<feature type="chain" id="PRO_5042948539" description="Secreted protein" evidence="1">
    <location>
        <begin position="19"/>
        <end position="202"/>
    </location>
</feature>